<dbReference type="InterPro" id="IPR028098">
    <property type="entry name" value="Glyco_trans_4-like_N"/>
</dbReference>
<evidence type="ECO:0000313" key="3">
    <source>
        <dbReference type="Proteomes" id="UP000218327"/>
    </source>
</evidence>
<dbReference type="CDD" id="cd03801">
    <property type="entry name" value="GT4_PimA-like"/>
    <property type="match status" value="1"/>
</dbReference>
<protein>
    <recommendedName>
        <fullName evidence="1">Glycosyltransferase subfamily 4-like N-terminal domain-containing protein</fullName>
    </recommendedName>
</protein>
<feature type="domain" description="Glycosyltransferase subfamily 4-like N-terminal" evidence="1">
    <location>
        <begin position="14"/>
        <end position="166"/>
    </location>
</feature>
<dbReference type="PANTHER" id="PTHR12526">
    <property type="entry name" value="GLYCOSYLTRANSFERASE"/>
    <property type="match status" value="1"/>
</dbReference>
<comment type="caution">
    <text evidence="2">The sequence shown here is derived from an EMBL/GenBank/DDBJ whole genome shotgun (WGS) entry which is preliminary data.</text>
</comment>
<organism evidence="2 3">
    <name type="scientific">SAR86 cluster bacterium</name>
    <dbReference type="NCBI Taxonomy" id="2030880"/>
    <lineage>
        <taxon>Bacteria</taxon>
        <taxon>Pseudomonadati</taxon>
        <taxon>Pseudomonadota</taxon>
        <taxon>Gammaproteobacteria</taxon>
        <taxon>SAR86 cluster</taxon>
    </lineage>
</organism>
<evidence type="ECO:0000313" key="2">
    <source>
        <dbReference type="EMBL" id="PCJ27276.1"/>
    </source>
</evidence>
<dbReference type="Pfam" id="PF13692">
    <property type="entry name" value="Glyco_trans_1_4"/>
    <property type="match status" value="1"/>
</dbReference>
<evidence type="ECO:0000259" key="1">
    <source>
        <dbReference type="Pfam" id="PF13439"/>
    </source>
</evidence>
<dbReference type="Proteomes" id="UP000218327">
    <property type="component" value="Unassembled WGS sequence"/>
</dbReference>
<gene>
    <name evidence="2" type="ORF">COA96_03575</name>
</gene>
<dbReference type="Pfam" id="PF13439">
    <property type="entry name" value="Glyco_transf_4"/>
    <property type="match status" value="1"/>
</dbReference>
<dbReference type="AlphaFoldDB" id="A0A2A5B8E3"/>
<proteinExistence type="predicted"/>
<accession>A0A2A5B8E3</accession>
<dbReference type="SUPFAM" id="SSF53756">
    <property type="entry name" value="UDP-Glycosyltransferase/glycogen phosphorylase"/>
    <property type="match status" value="1"/>
</dbReference>
<dbReference type="GO" id="GO:0016757">
    <property type="term" value="F:glycosyltransferase activity"/>
    <property type="evidence" value="ECO:0007669"/>
    <property type="project" value="UniProtKB-ARBA"/>
</dbReference>
<name>A0A2A5B8E3_9GAMM</name>
<sequence length="369" mass="41550">MLSVLHVLSSLELGGAERFVVELAQFQRKEKLDAQILCLGSESNFLVSEVRNRKIPLTISEIGFNRFKRYIQILSIVRQFDAVHIHSRGSLRFISPLLPFFFRTKVIYTRHGLDPQNSVTLKLLYSVLRPFIHYITFVTKTGHDVFVKNHHWNNSKLLVIHNGIHVSDDYSKGSKHAAKNTIRFGSVGRMIALKGQSILLDATVKTLQSIKGSDEHKFVVNFFGSGPLETLLKEQSKTIGKDVITFFGEKSDLDEIYECIDVLVVASSSEGLSMVIIEAMARGIPVIATEVGGNPSLVYDGITGILIPYGCSKSMAEAMTKLIYHIDYIEKYGLAAQELIRSKFTLQQTHLAYLECYKTKNSPRYDDRS</sequence>
<dbReference type="EMBL" id="NVVJ01000007">
    <property type="protein sequence ID" value="PCJ27276.1"/>
    <property type="molecule type" value="Genomic_DNA"/>
</dbReference>
<reference evidence="3" key="1">
    <citation type="submission" date="2017-08" db="EMBL/GenBank/DDBJ databases">
        <title>A dynamic microbial community with high functional redundancy inhabits the cold, oxic subseafloor aquifer.</title>
        <authorList>
            <person name="Tully B.J."/>
            <person name="Wheat C.G."/>
            <person name="Glazer B.T."/>
            <person name="Huber J.A."/>
        </authorList>
    </citation>
    <scope>NUCLEOTIDE SEQUENCE [LARGE SCALE GENOMIC DNA]</scope>
</reference>
<dbReference type="Gene3D" id="3.40.50.2000">
    <property type="entry name" value="Glycogen Phosphorylase B"/>
    <property type="match status" value="2"/>
</dbReference>